<comment type="caution">
    <text evidence="2">The sequence shown here is derived from an EMBL/GenBank/DDBJ whole genome shotgun (WGS) entry which is preliminary data.</text>
</comment>
<feature type="region of interest" description="Disordered" evidence="1">
    <location>
        <begin position="259"/>
        <end position="296"/>
    </location>
</feature>
<dbReference type="Proteomes" id="UP001595075">
    <property type="component" value="Unassembled WGS sequence"/>
</dbReference>
<name>A0ABR4C3J4_9HELO</name>
<proteinExistence type="predicted"/>
<keyword evidence="3" id="KW-1185">Reference proteome</keyword>
<feature type="region of interest" description="Disordered" evidence="1">
    <location>
        <begin position="432"/>
        <end position="503"/>
    </location>
</feature>
<dbReference type="EMBL" id="JAZHXI010000014">
    <property type="protein sequence ID" value="KAL2064272.1"/>
    <property type="molecule type" value="Genomic_DNA"/>
</dbReference>
<accession>A0ABR4C3J4</accession>
<feature type="region of interest" description="Disordered" evidence="1">
    <location>
        <begin position="98"/>
        <end position="123"/>
    </location>
</feature>
<evidence type="ECO:0000313" key="2">
    <source>
        <dbReference type="EMBL" id="KAL2064272.1"/>
    </source>
</evidence>
<gene>
    <name evidence="2" type="ORF">VTL71DRAFT_4766</name>
</gene>
<evidence type="ECO:0000313" key="3">
    <source>
        <dbReference type="Proteomes" id="UP001595075"/>
    </source>
</evidence>
<organism evidence="2 3">
    <name type="scientific">Oculimacula yallundae</name>
    <dbReference type="NCBI Taxonomy" id="86028"/>
    <lineage>
        <taxon>Eukaryota</taxon>
        <taxon>Fungi</taxon>
        <taxon>Dikarya</taxon>
        <taxon>Ascomycota</taxon>
        <taxon>Pezizomycotina</taxon>
        <taxon>Leotiomycetes</taxon>
        <taxon>Helotiales</taxon>
        <taxon>Ploettnerulaceae</taxon>
        <taxon>Oculimacula</taxon>
    </lineage>
</organism>
<feature type="compositionally biased region" description="Low complexity" evidence="1">
    <location>
        <begin position="463"/>
        <end position="493"/>
    </location>
</feature>
<evidence type="ECO:0000256" key="1">
    <source>
        <dbReference type="SAM" id="MobiDB-lite"/>
    </source>
</evidence>
<reference evidence="2 3" key="1">
    <citation type="journal article" date="2024" name="Commun. Biol.">
        <title>Comparative genomic analysis of thermophilic fungi reveals convergent evolutionary adaptations and gene losses.</title>
        <authorList>
            <person name="Steindorff A.S."/>
            <person name="Aguilar-Pontes M.V."/>
            <person name="Robinson A.J."/>
            <person name="Andreopoulos B."/>
            <person name="LaButti K."/>
            <person name="Kuo A."/>
            <person name="Mondo S."/>
            <person name="Riley R."/>
            <person name="Otillar R."/>
            <person name="Haridas S."/>
            <person name="Lipzen A."/>
            <person name="Grimwood J."/>
            <person name="Schmutz J."/>
            <person name="Clum A."/>
            <person name="Reid I.D."/>
            <person name="Moisan M.C."/>
            <person name="Butler G."/>
            <person name="Nguyen T.T.M."/>
            <person name="Dewar K."/>
            <person name="Conant G."/>
            <person name="Drula E."/>
            <person name="Henrissat B."/>
            <person name="Hansel C."/>
            <person name="Singer S."/>
            <person name="Hutchinson M.I."/>
            <person name="de Vries R.P."/>
            <person name="Natvig D.O."/>
            <person name="Powell A.J."/>
            <person name="Tsang A."/>
            <person name="Grigoriev I.V."/>
        </authorList>
    </citation>
    <scope>NUCLEOTIDE SEQUENCE [LARGE SCALE GENOMIC DNA]</scope>
    <source>
        <strain evidence="2 3">CBS 494.80</strain>
    </source>
</reference>
<feature type="compositionally biased region" description="Acidic residues" evidence="1">
    <location>
        <begin position="278"/>
        <end position="292"/>
    </location>
</feature>
<sequence length="627" mass="69049">MPPKKAVVRKAAVAAAKPVKKVAKKASKKGAAKAAKKQVSVKAAARIAKKKDRRATRNTLARQAAEAGNGTLGIRARRTAAPAAPLRLDTTAQNLRAERKRKASEDNTVVFPPYGTKDNTRQDANFLNNLSPQIDAAEAAREGYYPLSSAVPVNRTGTWDAVVIARTCAVCGFAFQSTADGTYNEHMRHHHPGAPHSHLHGAPRIPHTSLMVEKTLPKPVLEIALKDADSRARFAALPGSERYYVREQVRPANQDEFVADGDNPQPRGGHPFFPWDVLENDDTPTLDSDPPDPEPLPDGLFEMDEDHFDVGFSGTEYAIEIEEHIDALKALQATSPDDVEAEYIAQLEALARVIHFFIDELNLHTTEDDPNRLEYTKRNLRLIMYQAHVGFGPQLRGDRDVDRDIGDNEEIIDSRTWLQRFFDETAPFLDEDGVAYTIPRPPRLDEDEESSSDDSSSHDSGEDANGGNAANGGVAADGNVANANGGNNNVANEEVLDPAPPVDADEFADLMDQLHRYQDAVAAEALVDDDYSNLFVTLAEQIIPFHEQMNFNANHTDAEWELLERRRFAIIHTLRPAYEPFFGVPAGNQSDFVASKVWVELLFALIDPVIPVVDPADLGLPDYEITP</sequence>
<evidence type="ECO:0008006" key="4">
    <source>
        <dbReference type="Google" id="ProtNLM"/>
    </source>
</evidence>
<protein>
    <recommendedName>
        <fullName evidence="4">C2H2-type domain-containing protein</fullName>
    </recommendedName>
</protein>